<protein>
    <recommendedName>
        <fullName evidence="4 10">Adenylyl-sulfate kinase</fullName>
        <ecNumber evidence="4 10">2.7.1.25</ecNumber>
    </recommendedName>
    <alternativeName>
        <fullName evidence="10">APS kinase</fullName>
    </alternativeName>
    <alternativeName>
        <fullName evidence="10">ATP adenosine-5'-phosphosulfate 3'-phosphotransferase</fullName>
    </alternativeName>
    <alternativeName>
        <fullName evidence="10">Adenosine-5'-phosphosulfate kinase</fullName>
    </alternativeName>
</protein>
<dbReference type="Gene3D" id="3.40.50.300">
    <property type="entry name" value="P-loop containing nucleotide triphosphate hydrolases"/>
    <property type="match status" value="1"/>
</dbReference>
<keyword evidence="6 10" id="KW-0808">Transferase</keyword>
<dbReference type="InterPro" id="IPR002891">
    <property type="entry name" value="APS"/>
</dbReference>
<dbReference type="UniPathway" id="UPA00140">
    <property type="reaction ID" value="UER00205"/>
</dbReference>
<dbReference type="HAMAP" id="MF_00065">
    <property type="entry name" value="Adenylyl_sulf_kinase"/>
    <property type="match status" value="1"/>
</dbReference>
<dbReference type="GO" id="GO:0010134">
    <property type="term" value="P:sulfate assimilation via adenylyl sulfate reduction"/>
    <property type="evidence" value="ECO:0007669"/>
    <property type="project" value="TreeGrafter"/>
</dbReference>
<evidence type="ECO:0000256" key="1">
    <source>
        <dbReference type="ARBA" id="ARBA00001823"/>
    </source>
</evidence>
<evidence type="ECO:0000256" key="5">
    <source>
        <dbReference type="ARBA" id="ARBA00022553"/>
    </source>
</evidence>
<dbReference type="CDD" id="cd02027">
    <property type="entry name" value="APSK"/>
    <property type="match status" value="1"/>
</dbReference>
<dbReference type="Proteomes" id="UP000271624">
    <property type="component" value="Unassembled WGS sequence"/>
</dbReference>
<proteinExistence type="inferred from homology"/>
<keyword evidence="7 10" id="KW-0547">Nucleotide-binding</keyword>
<dbReference type="FunFam" id="3.40.50.300:FF:000802">
    <property type="entry name" value="Sulfate adenylyltransferase"/>
    <property type="match status" value="1"/>
</dbReference>
<feature type="active site" description="Phosphoserine intermediate" evidence="10">
    <location>
        <position position="87"/>
    </location>
</feature>
<comment type="catalytic activity">
    <reaction evidence="1 10 11">
        <text>adenosine 5'-phosphosulfate + ATP = 3'-phosphoadenylyl sulfate + ADP + H(+)</text>
        <dbReference type="Rhea" id="RHEA:24152"/>
        <dbReference type="ChEBI" id="CHEBI:15378"/>
        <dbReference type="ChEBI" id="CHEBI:30616"/>
        <dbReference type="ChEBI" id="CHEBI:58243"/>
        <dbReference type="ChEBI" id="CHEBI:58339"/>
        <dbReference type="ChEBI" id="CHEBI:456216"/>
        <dbReference type="EC" id="2.7.1.25"/>
    </reaction>
</comment>
<dbReference type="AlphaFoldDB" id="A0A3S1ARJ2"/>
<evidence type="ECO:0000256" key="6">
    <source>
        <dbReference type="ARBA" id="ARBA00022679"/>
    </source>
</evidence>
<sequence length="197" mass="22421">MIEQKGLTVWFTGLSGAGKTTISRVVENELRSQGYKVEVLDGDVLRQCLTKGLGYSREDRDENVRRIGYVANLLTRNDVIVLVSVISPYRQIRNQMRLDTADFLEVYVNAPLEVCEQRDVKGLYKKARLGEIQNFTGIDDPYEAPLFPEVTCNTHLETIAESAGKVLRKMEELGYYLPLIDSHSLRFKIHNLKAILN</sequence>
<dbReference type="SUPFAM" id="SSF52540">
    <property type="entry name" value="P-loop containing nucleoside triphosphate hydrolases"/>
    <property type="match status" value="1"/>
</dbReference>
<dbReference type="GO" id="GO:0004781">
    <property type="term" value="F:sulfate adenylyltransferase (ATP) activity"/>
    <property type="evidence" value="ECO:0007669"/>
    <property type="project" value="TreeGrafter"/>
</dbReference>
<dbReference type="RefSeq" id="WP_201800707.1">
    <property type="nucleotide sequence ID" value="NZ_RSCL01000004.1"/>
</dbReference>
<reference evidence="13" key="1">
    <citation type="submission" date="2018-12" db="EMBL/GenBank/DDBJ databases">
        <authorList>
            <person name="Will S."/>
            <person name="Neumann-Schaal M."/>
            <person name="Henke P."/>
        </authorList>
    </citation>
    <scope>NUCLEOTIDE SEQUENCE</scope>
    <source>
        <strain evidence="13">PCC 7102</strain>
    </source>
</reference>
<comment type="pathway">
    <text evidence="3 10 11">Sulfur metabolism; hydrogen sulfide biosynthesis; sulfite from sulfate: step 2/3.</text>
</comment>
<reference evidence="13" key="2">
    <citation type="journal article" date="2019" name="Genome Biol. Evol.">
        <title>Day and night: Metabolic profiles and evolutionary relationships of six axenic non-marine cyanobacteria.</title>
        <authorList>
            <person name="Will S.E."/>
            <person name="Henke P."/>
            <person name="Boedeker C."/>
            <person name="Huang S."/>
            <person name="Brinkmann H."/>
            <person name="Rohde M."/>
            <person name="Jarek M."/>
            <person name="Friedl T."/>
            <person name="Seufert S."/>
            <person name="Schumacher M."/>
            <person name="Overmann J."/>
            <person name="Neumann-Schaal M."/>
            <person name="Petersen J."/>
        </authorList>
    </citation>
    <scope>NUCLEOTIDE SEQUENCE [LARGE SCALE GENOMIC DNA]</scope>
    <source>
        <strain evidence="13">PCC 7102</strain>
    </source>
</reference>
<name>A0A3S1ARJ2_9CYAN</name>
<dbReference type="EMBL" id="RSCL01000004">
    <property type="protein sequence ID" value="RUT07679.1"/>
    <property type="molecule type" value="Genomic_DNA"/>
</dbReference>
<dbReference type="InterPro" id="IPR050512">
    <property type="entry name" value="Sulf_AdTrans/APS_kinase"/>
</dbReference>
<comment type="function">
    <text evidence="2 10 11">Catalyzes the synthesis of activated sulfate.</text>
</comment>
<dbReference type="EC" id="2.7.1.25" evidence="4 10"/>
<dbReference type="GO" id="GO:0004020">
    <property type="term" value="F:adenylylsulfate kinase activity"/>
    <property type="evidence" value="ECO:0007669"/>
    <property type="project" value="UniProtKB-UniRule"/>
</dbReference>
<dbReference type="InterPro" id="IPR027417">
    <property type="entry name" value="P-loop_NTPase"/>
</dbReference>
<dbReference type="NCBIfam" id="NF003013">
    <property type="entry name" value="PRK03846.1"/>
    <property type="match status" value="1"/>
</dbReference>
<feature type="binding site" evidence="10">
    <location>
        <begin position="13"/>
        <end position="20"/>
    </location>
    <ligand>
        <name>ATP</name>
        <dbReference type="ChEBI" id="CHEBI:30616"/>
    </ligand>
</feature>
<gene>
    <name evidence="10 13" type="primary">cysC</name>
    <name evidence="13" type="ORF">DSM106972_019390</name>
</gene>
<dbReference type="GO" id="GO:0019379">
    <property type="term" value="P:sulfate assimilation, phosphoadenylyl sulfate reduction by phosphoadenylyl-sulfate reductase (thioredoxin)"/>
    <property type="evidence" value="ECO:0007669"/>
    <property type="project" value="TreeGrafter"/>
</dbReference>
<dbReference type="PANTHER" id="PTHR42700">
    <property type="entry name" value="SULFATE ADENYLYLTRANSFERASE"/>
    <property type="match status" value="1"/>
</dbReference>
<comment type="similarity">
    <text evidence="10 11">Belongs to the APS kinase family.</text>
</comment>
<keyword evidence="8 10" id="KW-0418">Kinase</keyword>
<evidence type="ECO:0000256" key="11">
    <source>
        <dbReference type="RuleBase" id="RU004347"/>
    </source>
</evidence>
<evidence type="ECO:0000256" key="9">
    <source>
        <dbReference type="ARBA" id="ARBA00022840"/>
    </source>
</evidence>
<evidence type="ECO:0000313" key="13">
    <source>
        <dbReference type="EMBL" id="RUT07679.1"/>
    </source>
</evidence>
<dbReference type="Pfam" id="PF01583">
    <property type="entry name" value="APS_kinase"/>
    <property type="match status" value="1"/>
</dbReference>
<evidence type="ECO:0000256" key="3">
    <source>
        <dbReference type="ARBA" id="ARBA00004806"/>
    </source>
</evidence>
<feature type="domain" description="APS kinase" evidence="12">
    <location>
        <begin position="5"/>
        <end position="152"/>
    </location>
</feature>
<dbReference type="GO" id="GO:0005737">
    <property type="term" value="C:cytoplasm"/>
    <property type="evidence" value="ECO:0007669"/>
    <property type="project" value="TreeGrafter"/>
</dbReference>
<evidence type="ECO:0000256" key="7">
    <source>
        <dbReference type="ARBA" id="ARBA00022741"/>
    </source>
</evidence>
<dbReference type="InterPro" id="IPR059117">
    <property type="entry name" value="APS_kinase_dom"/>
</dbReference>
<dbReference type="NCBIfam" id="NF002059">
    <property type="entry name" value="PRK00889.1"/>
    <property type="match status" value="1"/>
</dbReference>
<dbReference type="PANTHER" id="PTHR42700:SF1">
    <property type="entry name" value="SULFATE ADENYLYLTRANSFERASE"/>
    <property type="match status" value="1"/>
</dbReference>
<evidence type="ECO:0000256" key="4">
    <source>
        <dbReference type="ARBA" id="ARBA00012121"/>
    </source>
</evidence>
<evidence type="ECO:0000259" key="12">
    <source>
        <dbReference type="Pfam" id="PF01583"/>
    </source>
</evidence>
<organism evidence="13 14">
    <name type="scientific">Dulcicalothrix desertica PCC 7102</name>
    <dbReference type="NCBI Taxonomy" id="232991"/>
    <lineage>
        <taxon>Bacteria</taxon>
        <taxon>Bacillati</taxon>
        <taxon>Cyanobacteriota</taxon>
        <taxon>Cyanophyceae</taxon>
        <taxon>Nostocales</taxon>
        <taxon>Calotrichaceae</taxon>
        <taxon>Dulcicalothrix</taxon>
    </lineage>
</organism>
<dbReference type="GO" id="GO:0005524">
    <property type="term" value="F:ATP binding"/>
    <property type="evidence" value="ECO:0007669"/>
    <property type="project" value="UniProtKB-UniRule"/>
</dbReference>
<evidence type="ECO:0000256" key="10">
    <source>
        <dbReference type="HAMAP-Rule" id="MF_00065"/>
    </source>
</evidence>
<dbReference type="NCBIfam" id="TIGR00455">
    <property type="entry name" value="apsK"/>
    <property type="match status" value="1"/>
</dbReference>
<keyword evidence="5 10" id="KW-0597">Phosphoprotein</keyword>
<dbReference type="GO" id="GO:0070814">
    <property type="term" value="P:hydrogen sulfide biosynthetic process"/>
    <property type="evidence" value="ECO:0007669"/>
    <property type="project" value="UniProtKB-UniRule"/>
</dbReference>
<keyword evidence="9 10" id="KW-0067">ATP-binding</keyword>
<evidence type="ECO:0000256" key="2">
    <source>
        <dbReference type="ARBA" id="ARBA00002632"/>
    </source>
</evidence>
<comment type="caution">
    <text evidence="13">The sequence shown here is derived from an EMBL/GenBank/DDBJ whole genome shotgun (WGS) entry which is preliminary data.</text>
</comment>
<evidence type="ECO:0000256" key="8">
    <source>
        <dbReference type="ARBA" id="ARBA00022777"/>
    </source>
</evidence>
<evidence type="ECO:0000313" key="14">
    <source>
        <dbReference type="Proteomes" id="UP000271624"/>
    </source>
</evidence>
<keyword evidence="14" id="KW-1185">Reference proteome</keyword>
<accession>A0A3S1ARJ2</accession>